<name>A0A151M194_ALLMI</name>
<gene>
    <name evidence="13" type="ORF">Y1Q_0012772</name>
</gene>
<dbReference type="Proteomes" id="UP000050525">
    <property type="component" value="Unassembled WGS sequence"/>
</dbReference>
<keyword evidence="8" id="KW-1015">Disulfide bond</keyword>
<dbReference type="GO" id="GO:0003950">
    <property type="term" value="F:NAD+ poly-ADP-ribosyltransferase activity"/>
    <property type="evidence" value="ECO:0007669"/>
    <property type="project" value="TreeGrafter"/>
</dbReference>
<dbReference type="Gene3D" id="3.90.176.10">
    <property type="entry name" value="Toxin ADP-ribosyltransferase, Chain A, domain 1"/>
    <property type="match status" value="3"/>
</dbReference>
<keyword evidence="12" id="KW-0812">Transmembrane</keyword>
<proteinExistence type="inferred from homology"/>
<dbReference type="PANTHER" id="PTHR10339:SF19">
    <property type="entry name" value="GPI-LINKED NAD(P)(+)--ARGININE ADP-RIBOSYLTRANSFERASE 1"/>
    <property type="match status" value="1"/>
</dbReference>
<evidence type="ECO:0000256" key="11">
    <source>
        <dbReference type="SAM" id="MobiDB-lite"/>
    </source>
</evidence>
<evidence type="ECO:0000313" key="13">
    <source>
        <dbReference type="EMBL" id="KYO18281.1"/>
    </source>
</evidence>
<dbReference type="GO" id="GO:0044194">
    <property type="term" value="C:cytolytic granule"/>
    <property type="evidence" value="ECO:0007669"/>
    <property type="project" value="UniProtKB-ARBA"/>
</dbReference>
<keyword evidence="12" id="KW-1133">Transmembrane helix</keyword>
<feature type="transmembrane region" description="Helical" evidence="12">
    <location>
        <begin position="7"/>
        <end position="25"/>
    </location>
</feature>
<keyword evidence="3 10" id="KW-0808">Transferase</keyword>
<keyword evidence="2 10" id="KW-0328">Glycosyltransferase</keyword>
<dbReference type="GO" id="GO:0106274">
    <property type="term" value="F:NAD+-protein-arginine ADP-ribosyltransferase activity"/>
    <property type="evidence" value="ECO:0007669"/>
    <property type="project" value="UniProtKB-EC"/>
</dbReference>
<accession>A0A151M194</accession>
<dbReference type="GO" id="GO:0016779">
    <property type="term" value="F:nucleotidyltransferase activity"/>
    <property type="evidence" value="ECO:0007669"/>
    <property type="project" value="UniProtKB-KW"/>
</dbReference>
<evidence type="ECO:0000256" key="2">
    <source>
        <dbReference type="ARBA" id="ARBA00022676"/>
    </source>
</evidence>
<organism evidence="13 14">
    <name type="scientific">Alligator mississippiensis</name>
    <name type="common">American alligator</name>
    <dbReference type="NCBI Taxonomy" id="8496"/>
    <lineage>
        <taxon>Eukaryota</taxon>
        <taxon>Metazoa</taxon>
        <taxon>Chordata</taxon>
        <taxon>Craniata</taxon>
        <taxon>Vertebrata</taxon>
        <taxon>Euteleostomi</taxon>
        <taxon>Archelosauria</taxon>
        <taxon>Archosauria</taxon>
        <taxon>Crocodylia</taxon>
        <taxon>Alligatoridae</taxon>
        <taxon>Alligatorinae</taxon>
        <taxon>Alligator</taxon>
    </lineage>
</organism>
<dbReference type="AlphaFoldDB" id="A0A151M194"/>
<dbReference type="SUPFAM" id="SSF56399">
    <property type="entry name" value="ADP-ribosylation"/>
    <property type="match status" value="3"/>
</dbReference>
<feature type="compositionally biased region" description="Polar residues" evidence="11">
    <location>
        <begin position="682"/>
        <end position="693"/>
    </location>
</feature>
<dbReference type="PRINTS" id="PR00970">
    <property type="entry name" value="RIBTRNSFRASE"/>
</dbReference>
<comment type="similarity">
    <text evidence="1 10">Belongs to the Arg-specific ADP-ribosyltransferase family.</text>
</comment>
<evidence type="ECO:0000256" key="7">
    <source>
        <dbReference type="ARBA" id="ARBA00023027"/>
    </source>
</evidence>
<dbReference type="Pfam" id="PF01129">
    <property type="entry name" value="ART"/>
    <property type="match status" value="3"/>
</dbReference>
<feature type="region of interest" description="Disordered" evidence="11">
    <location>
        <begin position="279"/>
        <end position="329"/>
    </location>
</feature>
<keyword evidence="4" id="KW-0548">Nucleotidyltransferase</keyword>
<feature type="region of interest" description="Disordered" evidence="11">
    <location>
        <begin position="670"/>
        <end position="693"/>
    </location>
</feature>
<dbReference type="PROSITE" id="PS51996">
    <property type="entry name" value="TR_MART"/>
    <property type="match status" value="3"/>
</dbReference>
<dbReference type="GO" id="GO:0046677">
    <property type="term" value="P:response to antibiotic"/>
    <property type="evidence" value="ECO:0007669"/>
    <property type="project" value="UniProtKB-ARBA"/>
</dbReference>
<reference evidence="13 14" key="1">
    <citation type="journal article" date="2012" name="Genome Biol.">
        <title>Sequencing three crocodilian genomes to illuminate the evolution of archosaurs and amniotes.</title>
        <authorList>
            <person name="St John J.A."/>
            <person name="Braun E.L."/>
            <person name="Isberg S.R."/>
            <person name="Miles L.G."/>
            <person name="Chong A.Y."/>
            <person name="Gongora J."/>
            <person name="Dalzell P."/>
            <person name="Moran C."/>
            <person name="Bed'hom B."/>
            <person name="Abzhanov A."/>
            <person name="Burgess S.C."/>
            <person name="Cooksey A.M."/>
            <person name="Castoe T.A."/>
            <person name="Crawford N.G."/>
            <person name="Densmore L.D."/>
            <person name="Drew J.C."/>
            <person name="Edwards S.V."/>
            <person name="Faircloth B.C."/>
            <person name="Fujita M.K."/>
            <person name="Greenwold M.J."/>
            <person name="Hoffmann F.G."/>
            <person name="Howard J.M."/>
            <person name="Iguchi T."/>
            <person name="Janes D.E."/>
            <person name="Khan S.Y."/>
            <person name="Kohno S."/>
            <person name="de Koning A.J."/>
            <person name="Lance S.L."/>
            <person name="McCarthy F.M."/>
            <person name="McCormack J.E."/>
            <person name="Merchant M.E."/>
            <person name="Peterson D.G."/>
            <person name="Pollock D.D."/>
            <person name="Pourmand N."/>
            <person name="Raney B.J."/>
            <person name="Roessler K.A."/>
            <person name="Sanford J.R."/>
            <person name="Sawyer R.H."/>
            <person name="Schmidt C.J."/>
            <person name="Triplett E.W."/>
            <person name="Tuberville T.D."/>
            <person name="Venegas-Anaya M."/>
            <person name="Howard J.T."/>
            <person name="Jarvis E.D."/>
            <person name="Guillette L.J.Jr."/>
            <person name="Glenn T.C."/>
            <person name="Green R.E."/>
            <person name="Ray D.A."/>
        </authorList>
    </citation>
    <scope>NUCLEOTIDE SEQUENCE [LARGE SCALE GENOMIC DNA]</scope>
    <source>
        <strain evidence="13">KSC_2009_1</strain>
    </source>
</reference>
<dbReference type="EC" id="2.4.2.31" evidence="10"/>
<keyword evidence="14" id="KW-1185">Reference proteome</keyword>
<dbReference type="EMBL" id="AKHW03006834">
    <property type="protein sequence ID" value="KYO18281.1"/>
    <property type="molecule type" value="Genomic_DNA"/>
</dbReference>
<dbReference type="InterPro" id="IPR000768">
    <property type="entry name" value="ART"/>
</dbReference>
<dbReference type="InterPro" id="IPR050999">
    <property type="entry name" value="ADP-ribosyltransferase_ARG"/>
</dbReference>
<dbReference type="PANTHER" id="PTHR10339">
    <property type="entry name" value="ADP-RIBOSYLTRANSFERASE"/>
    <property type="match status" value="1"/>
</dbReference>
<keyword evidence="5" id="KW-0732">Signal</keyword>
<evidence type="ECO:0000256" key="4">
    <source>
        <dbReference type="ARBA" id="ARBA00022695"/>
    </source>
</evidence>
<dbReference type="FunFam" id="3.90.176.10:FF:000001">
    <property type="entry name" value="NAD(P)(+)--arginine ADP-ribosyltransferase"/>
    <property type="match status" value="3"/>
</dbReference>
<dbReference type="PROSITE" id="PS01291">
    <property type="entry name" value="ART"/>
    <property type="match status" value="2"/>
</dbReference>
<comment type="caution">
    <text evidence="13">The sequence shown here is derived from an EMBL/GenBank/DDBJ whole genome shotgun (WGS) entry which is preliminary data.</text>
</comment>
<evidence type="ECO:0000256" key="10">
    <source>
        <dbReference type="RuleBase" id="RU361228"/>
    </source>
</evidence>
<evidence type="ECO:0000256" key="5">
    <source>
        <dbReference type="ARBA" id="ARBA00022729"/>
    </source>
</evidence>
<keyword evidence="7 10" id="KW-0520">NAD</keyword>
<evidence type="ECO:0000256" key="12">
    <source>
        <dbReference type="SAM" id="Phobius"/>
    </source>
</evidence>
<protein>
    <recommendedName>
        <fullName evidence="10">NAD(P)(+)--arginine ADP-ribosyltransferase</fullName>
        <ecNumber evidence="10">2.4.2.31</ecNumber>
    </recommendedName>
    <alternativeName>
        <fullName evidence="10">Mono(ADP-ribosyl)transferase</fullName>
    </alternativeName>
</protein>
<evidence type="ECO:0000256" key="9">
    <source>
        <dbReference type="ARBA" id="ARBA00047597"/>
    </source>
</evidence>
<evidence type="ECO:0000256" key="3">
    <source>
        <dbReference type="ARBA" id="ARBA00022679"/>
    </source>
</evidence>
<feature type="compositionally biased region" description="Basic and acidic residues" evidence="11">
    <location>
        <begin position="298"/>
        <end position="320"/>
    </location>
</feature>
<evidence type="ECO:0000256" key="1">
    <source>
        <dbReference type="ARBA" id="ARBA00009558"/>
    </source>
</evidence>
<sequence>MAGNCSTMTAATVLMLLPVAIWLYLQTLLESPQMKSELVMDMMPDAFDDQYMECTEEMEEIAPALMEREMKISKILKTTWEKTESKWKKVKRKKNVIATLPSDFKEEHGRAIIAYTDNEFHKEFNEAVRSAGASPMAYNTGFHFKAFHYYLTRALQLLREECEVMYSMPVYRGIRDVIFQSSGAGPIRFGYFASSSLEKDIAEAFGDDSFFTIHTCFGVNIVRFSHYKEEEEVLIPTHEIFSVDAGDRNNSFVLRSTNRTCSHFNCAYLGHEKKAECIHRSGPHTAPSTGTSGQHQHQHSDEDAEHLARDSHSPPQDTKRKTVMHRQHYGSQKAPARLFPLLHSSTCWLCLRPLQVDGEMKRVALAATFLWVLSCSQMPQVRSQKSLQMGMAPDSFDDQYIGCTEEMEASVAPRLLQEERARHPLLDGMWTNLSAVWTEKRKGLHLPAGFRDVHGIAILVYTDSVQPLYRELNTAVREAGVSRDTYLRTFPFKALHYYLSRALQLLREDCGRTYLNQLYRGVRSIRFSPPGAGPVRFGQFTSSSLDAAVSRGYGNATFFILHSCFGAHIEALSSFPFEKEVLIPPSEVFAVSNVTRQGDGNVLVLRSTNRTCSHFNCAYLGGEKSPSCTDHSGSCCWLCGEMRPWRLGGLVVLIHLCPCTERSCRSRPTAEAAVAAPHPSPGSGTRLTSGSPGQAPSLALQTYSTGHKGSWSLQTLFFQMHTVKMDVCRPVFILLLAGILADRPQVLAFPLHRRDLFPIKDVRLDMAPSAFDDQYKGCVAMMEAELGALNRSEFSSNRVYAEAWTEAAAKWKEKQAETPVPPDLKAEHAIAIMAYTMQGPLHRDFNAAVREAGRTRENYLGSFNFKTLHFLLTRGLQALGNAQHPRCRKVYRGVKGVRFLSERRQTVRFGHFTSSSLRNTSALQFGQDTFFCIQTCHGAGIRNFSIFPTEDEVLIPPFETFTVKNFTRAGDRTLIELGSLDKSSSYNCEFVKEKRCKTQRCTFSSAAGASSASWSLFLLWGFLVAASTQVALPS</sequence>
<evidence type="ECO:0000256" key="8">
    <source>
        <dbReference type="ARBA" id="ARBA00023157"/>
    </source>
</evidence>
<evidence type="ECO:0000256" key="6">
    <source>
        <dbReference type="ARBA" id="ARBA00022857"/>
    </source>
</evidence>
<keyword evidence="12" id="KW-0472">Membrane</keyword>
<evidence type="ECO:0000313" key="14">
    <source>
        <dbReference type="Proteomes" id="UP000050525"/>
    </source>
</evidence>
<keyword evidence="6 10" id="KW-0521">NADP</keyword>
<feature type="compositionally biased region" description="Polar residues" evidence="11">
    <location>
        <begin position="286"/>
        <end position="295"/>
    </location>
</feature>
<comment type="catalytic activity">
    <reaction evidence="9 10">
        <text>L-arginyl-[protein] + NAD(+) = N(omega)-(ADP-D-ribosyl)-L-arginyl-[protein] + nicotinamide + H(+)</text>
        <dbReference type="Rhea" id="RHEA:19149"/>
        <dbReference type="Rhea" id="RHEA-COMP:10532"/>
        <dbReference type="Rhea" id="RHEA-COMP:15087"/>
        <dbReference type="ChEBI" id="CHEBI:15378"/>
        <dbReference type="ChEBI" id="CHEBI:17154"/>
        <dbReference type="ChEBI" id="CHEBI:29965"/>
        <dbReference type="ChEBI" id="CHEBI:57540"/>
        <dbReference type="ChEBI" id="CHEBI:142554"/>
        <dbReference type="EC" id="2.4.2.31"/>
    </reaction>
</comment>